<dbReference type="InterPro" id="IPR010985">
    <property type="entry name" value="Ribbon_hlx_hlx"/>
</dbReference>
<evidence type="ECO:0000256" key="1">
    <source>
        <dbReference type="SAM" id="MobiDB-lite"/>
    </source>
</evidence>
<dbReference type="Proteomes" id="UP001324993">
    <property type="component" value="Chromosome"/>
</dbReference>
<reference evidence="2 3" key="1">
    <citation type="submission" date="2023-11" db="EMBL/GenBank/DDBJ databases">
        <title>Coraliomargarita sp. nov., isolated from marine algae.</title>
        <authorList>
            <person name="Lee J.K."/>
            <person name="Baek J.H."/>
            <person name="Kim J.M."/>
            <person name="Choi D.G."/>
            <person name="Jeon C.O."/>
        </authorList>
    </citation>
    <scope>NUCLEOTIDE SEQUENCE [LARGE SCALE GENOMIC DNA]</scope>
    <source>
        <strain evidence="2 3">J2-16</strain>
    </source>
</reference>
<dbReference type="InterPro" id="IPR045944">
    <property type="entry name" value="DUF6364"/>
</dbReference>
<accession>A0ABZ0RRT4</accession>
<feature type="compositionally biased region" description="Basic and acidic residues" evidence="1">
    <location>
        <begin position="75"/>
        <end position="85"/>
    </location>
</feature>
<evidence type="ECO:0000313" key="3">
    <source>
        <dbReference type="Proteomes" id="UP001324993"/>
    </source>
</evidence>
<evidence type="ECO:0000313" key="2">
    <source>
        <dbReference type="EMBL" id="WPJ95659.1"/>
    </source>
</evidence>
<dbReference type="SUPFAM" id="SSF47598">
    <property type="entry name" value="Ribbon-helix-helix"/>
    <property type="match status" value="1"/>
</dbReference>
<dbReference type="EMBL" id="CP138858">
    <property type="protein sequence ID" value="WPJ95659.1"/>
    <property type="molecule type" value="Genomic_DNA"/>
</dbReference>
<name>A0ABZ0RRT4_9BACT</name>
<proteinExistence type="predicted"/>
<dbReference type="RefSeq" id="WP_319832537.1">
    <property type="nucleotide sequence ID" value="NZ_CP138858.1"/>
</dbReference>
<gene>
    <name evidence="2" type="ORF">SH580_19765</name>
</gene>
<keyword evidence="3" id="KW-1185">Reference proteome</keyword>
<protein>
    <submittedName>
        <fullName evidence="2">DUF6364 family protein</fullName>
    </submittedName>
</protein>
<feature type="region of interest" description="Disordered" evidence="1">
    <location>
        <begin position="63"/>
        <end position="85"/>
    </location>
</feature>
<dbReference type="Pfam" id="PF19891">
    <property type="entry name" value="DUF6364"/>
    <property type="match status" value="1"/>
</dbReference>
<sequence length="85" mass="9846">MKNITLKVDDETYRKARIRAAKAGTSVSAMVREFLNRDEDEIEARETKRIQAMEALYSIANQRAKSDRAPVQPMSRDDIYAERVR</sequence>
<organism evidence="2 3">
    <name type="scientific">Coraliomargarita algicola</name>
    <dbReference type="NCBI Taxonomy" id="3092156"/>
    <lineage>
        <taxon>Bacteria</taxon>
        <taxon>Pseudomonadati</taxon>
        <taxon>Verrucomicrobiota</taxon>
        <taxon>Opitutia</taxon>
        <taxon>Puniceicoccales</taxon>
        <taxon>Coraliomargaritaceae</taxon>
        <taxon>Coraliomargarita</taxon>
    </lineage>
</organism>